<dbReference type="GO" id="GO:0003676">
    <property type="term" value="F:nucleic acid binding"/>
    <property type="evidence" value="ECO:0007669"/>
    <property type="project" value="InterPro"/>
</dbReference>
<dbReference type="EMBL" id="PGCI01000650">
    <property type="protein sequence ID" value="PLW22877.1"/>
    <property type="molecule type" value="Genomic_DNA"/>
</dbReference>
<evidence type="ECO:0000256" key="1">
    <source>
        <dbReference type="ARBA" id="ARBA00022801"/>
    </source>
</evidence>
<keyword evidence="1" id="KW-0378">Hydrolase</keyword>
<keyword evidence="2" id="KW-0347">Helicase</keyword>
<evidence type="ECO:0000313" key="5">
    <source>
        <dbReference type="Proteomes" id="UP000235392"/>
    </source>
</evidence>
<organism evidence="4 5">
    <name type="scientific">Puccinia coronata f. sp. avenae</name>
    <dbReference type="NCBI Taxonomy" id="200324"/>
    <lineage>
        <taxon>Eukaryota</taxon>
        <taxon>Fungi</taxon>
        <taxon>Dikarya</taxon>
        <taxon>Basidiomycota</taxon>
        <taxon>Pucciniomycotina</taxon>
        <taxon>Pucciniomycetes</taxon>
        <taxon>Pucciniales</taxon>
        <taxon>Pucciniaceae</taxon>
        <taxon>Puccinia</taxon>
    </lineage>
</organism>
<dbReference type="Proteomes" id="UP000235392">
    <property type="component" value="Unassembled WGS sequence"/>
</dbReference>
<dbReference type="GO" id="GO:0004386">
    <property type="term" value="F:helicase activity"/>
    <property type="evidence" value="ECO:0007669"/>
    <property type="project" value="UniProtKB-KW"/>
</dbReference>
<dbReference type="PANTHER" id="PTHR47958">
    <property type="entry name" value="ATP-DEPENDENT RNA HELICASE DBP3"/>
    <property type="match status" value="1"/>
</dbReference>
<dbReference type="GO" id="GO:0005524">
    <property type="term" value="F:ATP binding"/>
    <property type="evidence" value="ECO:0007669"/>
    <property type="project" value="InterPro"/>
</dbReference>
<accession>A0A2N5TBH9</accession>
<proteinExistence type="predicted"/>
<comment type="caution">
    <text evidence="4">The sequence shown here is derived from an EMBL/GenBank/DDBJ whole genome shotgun (WGS) entry which is preliminary data.</text>
</comment>
<gene>
    <name evidence="4" type="ORF">PCASD_16229</name>
</gene>
<dbReference type="GO" id="GO:0016787">
    <property type="term" value="F:hydrolase activity"/>
    <property type="evidence" value="ECO:0007669"/>
    <property type="project" value="UniProtKB-KW"/>
</dbReference>
<keyword evidence="2" id="KW-0067">ATP-binding</keyword>
<evidence type="ECO:0000256" key="2">
    <source>
        <dbReference type="ARBA" id="ARBA00022806"/>
    </source>
</evidence>
<dbReference type="InterPro" id="IPR027417">
    <property type="entry name" value="P-loop_NTPase"/>
</dbReference>
<protein>
    <recommendedName>
        <fullName evidence="3">Helicase ATP-binding domain-containing protein</fullName>
    </recommendedName>
</protein>
<dbReference type="SMART" id="SM00487">
    <property type="entry name" value="DEXDc"/>
    <property type="match status" value="1"/>
</dbReference>
<feature type="domain" description="Helicase ATP-binding" evidence="3">
    <location>
        <begin position="92"/>
        <end position="254"/>
    </location>
</feature>
<dbReference type="SUPFAM" id="SSF52540">
    <property type="entry name" value="P-loop containing nucleoside triphosphate hydrolases"/>
    <property type="match status" value="1"/>
</dbReference>
<dbReference type="InterPro" id="IPR011545">
    <property type="entry name" value="DEAD/DEAH_box_helicase_dom"/>
</dbReference>
<name>A0A2N5TBH9_9BASI</name>
<dbReference type="AlphaFoldDB" id="A0A2N5TBH9"/>
<sequence length="278" mass="31071">MKGPSIKPSSLSRPISSASWSLSSFLLSFRIAFQASYPIETSAFTAIIPPGQACFLRLHQQSQFKRCVESAVECWTSPLSRRHPISICLLPHGKTGTGKTLAFLIPAIESRLRDLENEKIRFKTHNREATHQSFMNHMSNSAFDYSSEELPKPPNFVNSSLFERGRRDIVVATPGRLTDVLNTIPAVGQNLATAKTLIMDEAATLLEMGFKEEIDDIVRQLPAKEERSTYLFSATISPKIHRIAQQTMKKDTKIVDCVPSGETNVHAHVPQYCAYRPP</sequence>
<dbReference type="Gene3D" id="3.40.50.300">
    <property type="entry name" value="P-loop containing nucleotide triphosphate hydrolases"/>
    <property type="match status" value="1"/>
</dbReference>
<evidence type="ECO:0000259" key="3">
    <source>
        <dbReference type="PROSITE" id="PS51192"/>
    </source>
</evidence>
<dbReference type="PROSITE" id="PS51192">
    <property type="entry name" value="HELICASE_ATP_BIND_1"/>
    <property type="match status" value="1"/>
</dbReference>
<reference evidence="4 5" key="1">
    <citation type="submission" date="2017-11" db="EMBL/GenBank/DDBJ databases">
        <title>De novo assembly and phasing of dikaryotic genomes from two isolates of Puccinia coronata f. sp. avenae, the causal agent of oat crown rust.</title>
        <authorList>
            <person name="Miller M.E."/>
            <person name="Zhang Y."/>
            <person name="Omidvar V."/>
            <person name="Sperschneider J."/>
            <person name="Schwessinger B."/>
            <person name="Raley C."/>
            <person name="Palmer J.M."/>
            <person name="Garnica D."/>
            <person name="Upadhyaya N."/>
            <person name="Rathjen J."/>
            <person name="Taylor J.M."/>
            <person name="Park R.F."/>
            <person name="Dodds P.N."/>
            <person name="Hirsch C.D."/>
            <person name="Kianian S.F."/>
            <person name="Figueroa M."/>
        </authorList>
    </citation>
    <scope>NUCLEOTIDE SEQUENCE [LARGE SCALE GENOMIC DNA]</scope>
    <source>
        <strain evidence="4">12SD80</strain>
    </source>
</reference>
<dbReference type="Pfam" id="PF00270">
    <property type="entry name" value="DEAD"/>
    <property type="match status" value="1"/>
</dbReference>
<evidence type="ECO:0000313" key="4">
    <source>
        <dbReference type="EMBL" id="PLW22877.1"/>
    </source>
</evidence>
<keyword evidence="2" id="KW-0547">Nucleotide-binding</keyword>
<dbReference type="InterPro" id="IPR014001">
    <property type="entry name" value="Helicase_ATP-bd"/>
</dbReference>